<keyword evidence="4 8" id="KW-0813">Transport</keyword>
<comment type="similarity">
    <text evidence="2 8">Belongs to the NMD3 family.</text>
</comment>
<dbReference type="GO" id="GO:0005737">
    <property type="term" value="C:cytoplasm"/>
    <property type="evidence" value="ECO:0007669"/>
    <property type="project" value="UniProtKB-SubCell"/>
</dbReference>
<name>Q29JL9_DROPS</name>
<dbReference type="GO" id="GO:0043023">
    <property type="term" value="F:ribosomal large subunit binding"/>
    <property type="evidence" value="ECO:0007669"/>
    <property type="project" value="InterPro"/>
</dbReference>
<dbReference type="Proteomes" id="UP000001819">
    <property type="component" value="Chromosome X"/>
</dbReference>
<proteinExistence type="inferred from homology"/>
<evidence type="ECO:0000256" key="1">
    <source>
        <dbReference type="ARBA" id="ARBA00002269"/>
    </source>
</evidence>
<evidence type="ECO:0000256" key="4">
    <source>
        <dbReference type="ARBA" id="ARBA00022448"/>
    </source>
</evidence>
<evidence type="ECO:0000256" key="5">
    <source>
        <dbReference type="ARBA" id="ARBA00022490"/>
    </source>
</evidence>
<comment type="function">
    <text evidence="1 8">Acts as an adapter for the XPO1/CRM1-mediated export of the 60S ribosomal subunit.</text>
</comment>
<feature type="domain" description="60S ribosomal export protein NMD3 SH3" evidence="11">
    <location>
        <begin position="287"/>
        <end position="332"/>
    </location>
</feature>
<dbReference type="InterPro" id="IPR039768">
    <property type="entry name" value="Nmd3"/>
</dbReference>
<dbReference type="GO" id="GO:0005634">
    <property type="term" value="C:nucleus"/>
    <property type="evidence" value="ECO:0007669"/>
    <property type="project" value="UniProtKB-SubCell"/>
</dbReference>
<evidence type="ECO:0000313" key="12">
    <source>
        <dbReference type="Proteomes" id="UP000001819"/>
    </source>
</evidence>
<evidence type="ECO:0000259" key="10">
    <source>
        <dbReference type="Pfam" id="PF21192"/>
    </source>
</evidence>
<dbReference type="GeneID" id="4816087"/>
<dbReference type="RefSeq" id="XP_001355225.2">
    <property type="nucleotide sequence ID" value="XM_001355189.4"/>
</dbReference>
<feature type="domain" description="60S ribosomal export protein NMD3 OB-fold" evidence="10">
    <location>
        <begin position="349"/>
        <end position="445"/>
    </location>
</feature>
<dbReference type="GO" id="GO:0015031">
    <property type="term" value="P:protein transport"/>
    <property type="evidence" value="ECO:0007669"/>
    <property type="project" value="UniProtKB-KW"/>
</dbReference>
<dbReference type="Pfam" id="PF21193">
    <property type="entry name" value="NMD_SH3"/>
    <property type="match status" value="1"/>
</dbReference>
<accession>Q29JL9</accession>
<dbReference type="AlphaFoldDB" id="Q29JL9"/>
<evidence type="ECO:0000259" key="11">
    <source>
        <dbReference type="Pfam" id="PF21193"/>
    </source>
</evidence>
<dbReference type="FunCoup" id="Q29JL9">
    <property type="interactions" value="2504"/>
</dbReference>
<reference evidence="13" key="1">
    <citation type="submission" date="2025-08" db="UniProtKB">
        <authorList>
            <consortium name="RefSeq"/>
        </authorList>
    </citation>
    <scope>IDENTIFICATION</scope>
    <source>
        <strain evidence="13">MV-25-SWS-2005</strain>
        <tissue evidence="13">Whole body</tissue>
    </source>
</reference>
<dbReference type="Pfam" id="PF04981">
    <property type="entry name" value="NMD3"/>
    <property type="match status" value="1"/>
</dbReference>
<evidence type="ECO:0000259" key="9">
    <source>
        <dbReference type="Pfam" id="PF04981"/>
    </source>
</evidence>
<protein>
    <recommendedName>
        <fullName evidence="3 8">60S ribosomal export protein NMD3</fullName>
    </recommendedName>
</protein>
<evidence type="ECO:0000256" key="6">
    <source>
        <dbReference type="ARBA" id="ARBA00022927"/>
    </source>
</evidence>
<dbReference type="InterPro" id="IPR007064">
    <property type="entry name" value="Nmd3_N"/>
</dbReference>
<dbReference type="InterPro" id="IPR048899">
    <property type="entry name" value="NMD_SH3"/>
</dbReference>
<evidence type="ECO:0000256" key="3">
    <source>
        <dbReference type="ARBA" id="ARBA00017035"/>
    </source>
</evidence>
<organism evidence="12 13">
    <name type="scientific">Drosophila pseudoobscura pseudoobscura</name>
    <name type="common">Fruit fly</name>
    <dbReference type="NCBI Taxonomy" id="46245"/>
    <lineage>
        <taxon>Eukaryota</taxon>
        <taxon>Metazoa</taxon>
        <taxon>Ecdysozoa</taxon>
        <taxon>Arthropoda</taxon>
        <taxon>Hexapoda</taxon>
        <taxon>Insecta</taxon>
        <taxon>Pterygota</taxon>
        <taxon>Neoptera</taxon>
        <taxon>Endopterygota</taxon>
        <taxon>Diptera</taxon>
        <taxon>Brachycera</taxon>
        <taxon>Muscomorpha</taxon>
        <taxon>Ephydroidea</taxon>
        <taxon>Drosophilidae</taxon>
        <taxon>Drosophila</taxon>
        <taxon>Sophophora</taxon>
    </lineage>
</organism>
<sequence length="548" mass="62749">MFLQLREKHRHFEVHERKRERENTFMDHEYSGVSPLGSAVDGSSQSAPDAVILCCECAVPIQPNPANMCVTCLRNHVDITENIPKQAVLHFCRNCERYLQPPTEWIQASLESRELLALCLKKLKGLKEVKLVDAGFIWTEQHSKRIKVKLTVHGEIVGGTVLQQVFVVEFTVQNQMCTDCHRTEAKDFWRCLVQVRQRAENKKTFYYLEQLILKHKAHEHTLGIKPEHGGLDFYYANENHARRMVDFLLTMVPGKVTTSKRLISHDIHSNNYNYKYSWSVELAPVSKDSAVCLSKKLRHQLGNLSPICLVNRVSSSIHLIDPLTAQIAELTSQVYFRAPFEAVCNPKQLVEYVVMDIEVIMEKDRKTYPGQGQLSFKHALCDIWVVRSSELGINDNPIHTRSHLGHLLKVGDSVMGYNTGEANINDPEFEKLASDLVPDVVLVRKHYDRQARLNQRVWKIKHLAAEATDERSKHDYHEFLDDLEENVDMRGQVNIYRDTNKTLPIEVQGATGDVPQITLEEMLEDMTLECADDEMGEAGNAEDEEPEL</sequence>
<dbReference type="KEGG" id="dpo:4816087"/>
<keyword evidence="7 8" id="KW-0539">Nucleus</keyword>
<dbReference type="PANTHER" id="PTHR12746">
    <property type="entry name" value="NONSENSE-MEDIATED MRNA DECAY PROTEIN 3"/>
    <property type="match status" value="1"/>
</dbReference>
<evidence type="ECO:0000256" key="7">
    <source>
        <dbReference type="ARBA" id="ARBA00023242"/>
    </source>
</evidence>
<dbReference type="InParanoid" id="Q29JL9"/>
<accession>A0A6I8UGQ7</accession>
<dbReference type="InterPro" id="IPR048898">
    <property type="entry name" value="OB_NMD3"/>
</dbReference>
<comment type="subcellular location">
    <subcellularLocation>
        <location evidence="8">Cytoplasm</location>
    </subcellularLocation>
    <subcellularLocation>
        <location evidence="8">Nucleus</location>
    </subcellularLocation>
</comment>
<evidence type="ECO:0000313" key="13">
    <source>
        <dbReference type="RefSeq" id="XP_001355225.2"/>
    </source>
</evidence>
<dbReference type="Bgee" id="FBgn0077476">
    <property type="expression patterns" value="Expressed in female reproductive system and 3 other cell types or tissues"/>
</dbReference>
<keyword evidence="12" id="KW-1185">Reference proteome</keyword>
<keyword evidence="6 8" id="KW-0653">Protein transport</keyword>
<dbReference type="eggNOG" id="KOG2613">
    <property type="taxonomic scope" value="Eukaryota"/>
</dbReference>
<dbReference type="HOGENOM" id="CLU_027444_2_0_1"/>
<dbReference type="PANTHER" id="PTHR12746:SF2">
    <property type="entry name" value="60S RIBOSOMAL EXPORT PROTEIN NMD3"/>
    <property type="match status" value="1"/>
</dbReference>
<evidence type="ECO:0000256" key="8">
    <source>
        <dbReference type="RuleBase" id="RU364108"/>
    </source>
</evidence>
<keyword evidence="5 8" id="KW-0963">Cytoplasm</keyword>
<dbReference type="GO" id="GO:0000055">
    <property type="term" value="P:ribosomal large subunit export from nucleus"/>
    <property type="evidence" value="ECO:0007669"/>
    <property type="project" value="TreeGrafter"/>
</dbReference>
<evidence type="ECO:0000256" key="2">
    <source>
        <dbReference type="ARBA" id="ARBA00009794"/>
    </source>
</evidence>
<gene>
    <name evidence="13" type="primary">Nmd3</name>
</gene>
<dbReference type="STRING" id="46245.Q29JL9"/>
<feature type="domain" description="Nmd3 N-terminal" evidence="9">
    <location>
        <begin position="54"/>
        <end position="282"/>
    </location>
</feature>
<dbReference type="Pfam" id="PF21192">
    <property type="entry name" value="OB_NMD3"/>
    <property type="match status" value="1"/>
</dbReference>